<evidence type="ECO:0000313" key="1">
    <source>
        <dbReference type="EMBL" id="KAH7953061.1"/>
    </source>
</evidence>
<organism evidence="1 2">
    <name type="scientific">Dermacentor silvarum</name>
    <name type="common">Tick</name>
    <dbReference type="NCBI Taxonomy" id="543639"/>
    <lineage>
        <taxon>Eukaryota</taxon>
        <taxon>Metazoa</taxon>
        <taxon>Ecdysozoa</taxon>
        <taxon>Arthropoda</taxon>
        <taxon>Chelicerata</taxon>
        <taxon>Arachnida</taxon>
        <taxon>Acari</taxon>
        <taxon>Parasitiformes</taxon>
        <taxon>Ixodida</taxon>
        <taxon>Ixodoidea</taxon>
        <taxon>Ixodidae</taxon>
        <taxon>Rhipicephalinae</taxon>
        <taxon>Dermacentor</taxon>
    </lineage>
</organism>
<evidence type="ECO:0000313" key="2">
    <source>
        <dbReference type="Proteomes" id="UP000821865"/>
    </source>
</evidence>
<protein>
    <submittedName>
        <fullName evidence="1">Uncharacterized protein</fullName>
    </submittedName>
</protein>
<dbReference type="EMBL" id="CM023473">
    <property type="protein sequence ID" value="KAH7953061.1"/>
    <property type="molecule type" value="Genomic_DNA"/>
</dbReference>
<reference evidence="1" key="1">
    <citation type="submission" date="2020-05" db="EMBL/GenBank/DDBJ databases">
        <title>Large-scale comparative analyses of tick genomes elucidate their genetic diversity and vector capacities.</title>
        <authorList>
            <person name="Jia N."/>
            <person name="Wang J."/>
            <person name="Shi W."/>
            <person name="Du L."/>
            <person name="Sun Y."/>
            <person name="Zhan W."/>
            <person name="Jiang J."/>
            <person name="Wang Q."/>
            <person name="Zhang B."/>
            <person name="Ji P."/>
            <person name="Sakyi L.B."/>
            <person name="Cui X."/>
            <person name="Yuan T."/>
            <person name="Jiang B."/>
            <person name="Yang W."/>
            <person name="Lam T.T.-Y."/>
            <person name="Chang Q."/>
            <person name="Ding S."/>
            <person name="Wang X."/>
            <person name="Zhu J."/>
            <person name="Ruan X."/>
            <person name="Zhao L."/>
            <person name="Wei J."/>
            <person name="Que T."/>
            <person name="Du C."/>
            <person name="Cheng J."/>
            <person name="Dai P."/>
            <person name="Han X."/>
            <person name="Huang E."/>
            <person name="Gao Y."/>
            <person name="Liu J."/>
            <person name="Shao H."/>
            <person name="Ye R."/>
            <person name="Li L."/>
            <person name="Wei W."/>
            <person name="Wang X."/>
            <person name="Wang C."/>
            <person name="Yang T."/>
            <person name="Huo Q."/>
            <person name="Li W."/>
            <person name="Guo W."/>
            <person name="Chen H."/>
            <person name="Zhou L."/>
            <person name="Ni X."/>
            <person name="Tian J."/>
            <person name="Zhou Y."/>
            <person name="Sheng Y."/>
            <person name="Liu T."/>
            <person name="Pan Y."/>
            <person name="Xia L."/>
            <person name="Li J."/>
            <person name="Zhao F."/>
            <person name="Cao W."/>
        </authorList>
    </citation>
    <scope>NUCLEOTIDE SEQUENCE</scope>
    <source>
        <strain evidence="1">Dsil-2018</strain>
    </source>
</reference>
<gene>
    <name evidence="1" type="ORF">HPB49_004210</name>
</gene>
<comment type="caution">
    <text evidence="1">The sequence shown here is derived from an EMBL/GenBank/DDBJ whole genome shotgun (WGS) entry which is preliminary data.</text>
</comment>
<name>A0ACB8CVA5_DERSI</name>
<dbReference type="Proteomes" id="UP000821865">
    <property type="component" value="Chromosome 4"/>
</dbReference>
<keyword evidence="2" id="KW-1185">Reference proteome</keyword>
<sequence>MWLAPSPSSSQRKQSIGRRKGAATFGQHGAAVGAKPPGPLKRLTTASKLPNLPKDHFTIVVRPGGGLDVRHCSQHKVFNALTMAARLTPSATVCWNSMQTIFVATPGSSRAPDTSKPTWVDMVTGKVHRRSRCDFMSDLDTVSVMGS</sequence>
<proteinExistence type="predicted"/>
<accession>A0ACB8CVA5</accession>